<dbReference type="PANTHER" id="PTHR33371:SF4">
    <property type="entry name" value="INTERMEMBRANE PHOSPHOLIPID TRANSPORT SYSTEM BINDING PROTEIN MLAD"/>
    <property type="match status" value="1"/>
</dbReference>
<dbReference type="EMBL" id="JAUFQU010000001">
    <property type="protein sequence ID" value="MDN3706626.1"/>
    <property type="molecule type" value="Genomic_DNA"/>
</dbReference>
<comment type="caution">
    <text evidence="3">The sequence shown here is derived from an EMBL/GenBank/DDBJ whole genome shotgun (WGS) entry which is preliminary data.</text>
</comment>
<sequence length="314" mass="34191">MKLSKELKTAILVLTSIALVLWGYNFLKGKNIFDTSRKFYVEYDNVEGLSTASTVTINGLTVGKVSKITILDSGKLLVEILMTNHVEIPKSTKAVIYAPGFIGGKQIALETDFADKEYAKDGDFLIPQAKVGMLDGLGEKVDPVMQKLDSVLLNVNKVVVSINNVLDPQSQQNLKAALADLNETMKNAKGITGKFDRIVDTNTGKINSIVSEFGQTSQNLNKLSNNLSQADIDGILKKFDAAATNLDQLIAGIENGQGNLGKLLKDEALYNNLNKASKEMSQLLEDVKLNPKRYIHLSVFGKNPGPYVAPKSTE</sequence>
<proteinExistence type="predicted"/>
<evidence type="ECO:0000259" key="2">
    <source>
        <dbReference type="Pfam" id="PF02470"/>
    </source>
</evidence>
<keyword evidence="1" id="KW-1133">Transmembrane helix</keyword>
<name>A0ABT8CS72_9FLAO</name>
<evidence type="ECO:0000313" key="3">
    <source>
        <dbReference type="EMBL" id="MDN3706626.1"/>
    </source>
</evidence>
<organism evidence="3 4">
    <name type="scientific">Paenimyroides ceti</name>
    <dbReference type="NCBI Taxonomy" id="395087"/>
    <lineage>
        <taxon>Bacteria</taxon>
        <taxon>Pseudomonadati</taxon>
        <taxon>Bacteroidota</taxon>
        <taxon>Flavobacteriia</taxon>
        <taxon>Flavobacteriales</taxon>
        <taxon>Flavobacteriaceae</taxon>
        <taxon>Paenimyroides</taxon>
    </lineage>
</organism>
<evidence type="ECO:0000313" key="4">
    <source>
        <dbReference type="Proteomes" id="UP001242368"/>
    </source>
</evidence>
<dbReference type="PANTHER" id="PTHR33371">
    <property type="entry name" value="INTERMEMBRANE PHOSPHOLIPID TRANSPORT SYSTEM BINDING PROTEIN MLAD-RELATED"/>
    <property type="match status" value="1"/>
</dbReference>
<feature type="transmembrane region" description="Helical" evidence="1">
    <location>
        <begin position="7"/>
        <end position="27"/>
    </location>
</feature>
<reference evidence="4" key="1">
    <citation type="journal article" date="2019" name="Int. J. Syst. Evol. Microbiol.">
        <title>The Global Catalogue of Microorganisms (GCM) 10K type strain sequencing project: providing services to taxonomists for standard genome sequencing and annotation.</title>
        <authorList>
            <consortium name="The Broad Institute Genomics Platform"/>
            <consortium name="The Broad Institute Genome Sequencing Center for Infectious Disease"/>
            <person name="Wu L."/>
            <person name="Ma J."/>
        </authorList>
    </citation>
    <scope>NUCLEOTIDE SEQUENCE [LARGE SCALE GENOMIC DNA]</scope>
    <source>
        <strain evidence="4">CECT 7184</strain>
    </source>
</reference>
<accession>A0ABT8CS72</accession>
<feature type="domain" description="Mce/MlaD" evidence="2">
    <location>
        <begin position="37"/>
        <end position="110"/>
    </location>
</feature>
<evidence type="ECO:0000256" key="1">
    <source>
        <dbReference type="SAM" id="Phobius"/>
    </source>
</evidence>
<dbReference type="Pfam" id="PF02470">
    <property type="entry name" value="MlaD"/>
    <property type="match status" value="1"/>
</dbReference>
<protein>
    <submittedName>
        <fullName evidence="3">MlaD family protein</fullName>
    </submittedName>
</protein>
<dbReference type="Proteomes" id="UP001242368">
    <property type="component" value="Unassembled WGS sequence"/>
</dbReference>
<dbReference type="InterPro" id="IPR052336">
    <property type="entry name" value="MlaD_Phospholipid_Transporter"/>
</dbReference>
<keyword evidence="1" id="KW-0812">Transmembrane</keyword>
<dbReference type="InterPro" id="IPR003399">
    <property type="entry name" value="Mce/MlaD"/>
</dbReference>
<keyword evidence="1" id="KW-0472">Membrane</keyword>
<gene>
    <name evidence="3" type="ORF">QW060_05715</name>
</gene>
<dbReference type="RefSeq" id="WP_290362690.1">
    <property type="nucleotide sequence ID" value="NZ_JAUFQU010000001.1"/>
</dbReference>
<keyword evidence="4" id="KW-1185">Reference proteome</keyword>